<evidence type="ECO:0000313" key="1">
    <source>
        <dbReference type="EMBL" id="QQP52622.1"/>
    </source>
</evidence>
<protein>
    <submittedName>
        <fullName evidence="1">Uncharacterized protein</fullName>
    </submittedName>
</protein>
<dbReference type="AlphaFoldDB" id="A0A7T8HM58"/>
<evidence type="ECO:0000313" key="2">
    <source>
        <dbReference type="Proteomes" id="UP000595437"/>
    </source>
</evidence>
<proteinExistence type="predicted"/>
<feature type="non-terminal residue" evidence="1">
    <location>
        <position position="60"/>
    </location>
</feature>
<sequence length="60" mass="6948">MCPDIDKSSLAQELILKGSKKKSCSSIRNGDFFLQRDWFIEEKRKQLTLCNKISLSSRLL</sequence>
<dbReference type="Proteomes" id="UP000595437">
    <property type="component" value="Chromosome 3"/>
</dbReference>
<reference evidence="2" key="1">
    <citation type="submission" date="2021-01" db="EMBL/GenBank/DDBJ databases">
        <title>Caligus Genome Assembly.</title>
        <authorList>
            <person name="Gallardo-Escarate C."/>
        </authorList>
    </citation>
    <scope>NUCLEOTIDE SEQUENCE [LARGE SCALE GENOMIC DNA]</scope>
</reference>
<accession>A0A7T8HM58</accession>
<organism evidence="1 2">
    <name type="scientific">Caligus rogercresseyi</name>
    <name type="common">Sea louse</name>
    <dbReference type="NCBI Taxonomy" id="217165"/>
    <lineage>
        <taxon>Eukaryota</taxon>
        <taxon>Metazoa</taxon>
        <taxon>Ecdysozoa</taxon>
        <taxon>Arthropoda</taxon>
        <taxon>Crustacea</taxon>
        <taxon>Multicrustacea</taxon>
        <taxon>Hexanauplia</taxon>
        <taxon>Copepoda</taxon>
        <taxon>Siphonostomatoida</taxon>
        <taxon>Caligidae</taxon>
        <taxon>Caligus</taxon>
    </lineage>
</organism>
<gene>
    <name evidence="1" type="ORF">FKW44_004828</name>
</gene>
<keyword evidence="2" id="KW-1185">Reference proteome</keyword>
<name>A0A7T8HM58_CALRO</name>
<dbReference type="EMBL" id="CP045892">
    <property type="protein sequence ID" value="QQP52622.1"/>
    <property type="molecule type" value="Genomic_DNA"/>
</dbReference>